<name>A0A017S4I8_ASPRC</name>
<dbReference type="STRING" id="1388766.A0A017S4I8"/>
<dbReference type="EMBL" id="KK088441">
    <property type="protein sequence ID" value="EYE91761.1"/>
    <property type="molecule type" value="Genomic_DNA"/>
</dbReference>
<feature type="compositionally biased region" description="Basic and acidic residues" evidence="1">
    <location>
        <begin position="96"/>
        <end position="124"/>
    </location>
</feature>
<dbReference type="GeneID" id="63697972"/>
<feature type="compositionally biased region" description="Polar residues" evidence="1">
    <location>
        <begin position="62"/>
        <end position="74"/>
    </location>
</feature>
<proteinExistence type="predicted"/>
<evidence type="ECO:0000313" key="2">
    <source>
        <dbReference type="EMBL" id="EYE91761.1"/>
    </source>
</evidence>
<dbReference type="OrthoDB" id="3358750at2759"/>
<dbReference type="Proteomes" id="UP000019804">
    <property type="component" value="Unassembled WGS sequence"/>
</dbReference>
<reference evidence="3" key="1">
    <citation type="journal article" date="2014" name="Nat. Commun.">
        <title>Genomic adaptations of the halophilic Dead Sea filamentous fungus Eurotium rubrum.</title>
        <authorList>
            <person name="Kis-Papo T."/>
            <person name="Weig A.R."/>
            <person name="Riley R."/>
            <person name="Persoh D."/>
            <person name="Salamov A."/>
            <person name="Sun H."/>
            <person name="Lipzen A."/>
            <person name="Wasser S.P."/>
            <person name="Rambold G."/>
            <person name="Grigoriev I.V."/>
            <person name="Nevo E."/>
        </authorList>
    </citation>
    <scope>NUCLEOTIDE SEQUENCE [LARGE SCALE GENOMIC DNA]</scope>
    <source>
        <strain evidence="3">CBS 135680</strain>
    </source>
</reference>
<organism evidence="2 3">
    <name type="scientific">Aspergillus ruber (strain CBS 135680)</name>
    <dbReference type="NCBI Taxonomy" id="1388766"/>
    <lineage>
        <taxon>Eukaryota</taxon>
        <taxon>Fungi</taxon>
        <taxon>Dikarya</taxon>
        <taxon>Ascomycota</taxon>
        <taxon>Pezizomycotina</taxon>
        <taxon>Eurotiomycetes</taxon>
        <taxon>Eurotiomycetidae</taxon>
        <taxon>Eurotiales</taxon>
        <taxon>Aspergillaceae</taxon>
        <taxon>Aspergillus</taxon>
        <taxon>Aspergillus subgen. Aspergillus</taxon>
    </lineage>
</organism>
<keyword evidence="3" id="KW-1185">Reference proteome</keyword>
<gene>
    <name evidence="2" type="ORF">EURHEDRAFT_416034</name>
</gene>
<dbReference type="HOGENOM" id="CLU_135765_1_0_1"/>
<dbReference type="PANTHER" id="PTHR39475">
    <property type="entry name" value="CONIDIATION-SPECIFIC PROTEIN 6"/>
    <property type="match status" value="1"/>
</dbReference>
<accession>A0A017S4I8</accession>
<evidence type="ECO:0000313" key="3">
    <source>
        <dbReference type="Proteomes" id="UP000019804"/>
    </source>
</evidence>
<feature type="compositionally biased region" description="Basic and acidic residues" evidence="1">
    <location>
        <begin position="32"/>
        <end position="57"/>
    </location>
</feature>
<evidence type="ECO:0000256" key="1">
    <source>
        <dbReference type="SAM" id="MobiDB-lite"/>
    </source>
</evidence>
<sequence length="124" mass="13574">MQSNTSGAGLSNVGHGAIYEAGDQRNVPQSEINERERYEEGQHRSHKNIDSKDDRSIANKLAAQSQKTDSSKASGSGYDPEAELSKKNPEAPAVLHGHEPSRGAQVDHDLQKDDELRLREKGIN</sequence>
<dbReference type="PANTHER" id="PTHR39475:SF1">
    <property type="entry name" value="CONIDIATION-SPECIFIC PROTEIN 6"/>
    <property type="match status" value="1"/>
</dbReference>
<dbReference type="AlphaFoldDB" id="A0A017S4I8"/>
<protein>
    <submittedName>
        <fullName evidence="2">Uncharacterized protein</fullName>
    </submittedName>
</protein>
<feature type="region of interest" description="Disordered" evidence="1">
    <location>
        <begin position="1"/>
        <end position="124"/>
    </location>
</feature>
<dbReference type="RefSeq" id="XP_040635451.1">
    <property type="nucleotide sequence ID" value="XM_040782848.1"/>
</dbReference>